<dbReference type="Proteomes" id="UP001152888">
    <property type="component" value="Unassembled WGS sequence"/>
</dbReference>
<evidence type="ECO:0000313" key="1">
    <source>
        <dbReference type="EMBL" id="CAH1980593.1"/>
    </source>
</evidence>
<protein>
    <submittedName>
        <fullName evidence="1">Uncharacterized protein</fullName>
    </submittedName>
</protein>
<keyword evidence="2" id="KW-1185">Reference proteome</keyword>
<comment type="caution">
    <text evidence="1">The sequence shown here is derived from an EMBL/GenBank/DDBJ whole genome shotgun (WGS) entry which is preliminary data.</text>
</comment>
<evidence type="ECO:0000313" key="2">
    <source>
        <dbReference type="Proteomes" id="UP001152888"/>
    </source>
</evidence>
<sequence length="15" mass="1834">MKIQKEKRTIAEFLV</sequence>
<organism evidence="1 2">
    <name type="scientific">Acanthoscelides obtectus</name>
    <name type="common">Bean weevil</name>
    <name type="synonym">Bruchus obtectus</name>
    <dbReference type="NCBI Taxonomy" id="200917"/>
    <lineage>
        <taxon>Eukaryota</taxon>
        <taxon>Metazoa</taxon>
        <taxon>Ecdysozoa</taxon>
        <taxon>Arthropoda</taxon>
        <taxon>Hexapoda</taxon>
        <taxon>Insecta</taxon>
        <taxon>Pterygota</taxon>
        <taxon>Neoptera</taxon>
        <taxon>Endopterygota</taxon>
        <taxon>Coleoptera</taxon>
        <taxon>Polyphaga</taxon>
        <taxon>Cucujiformia</taxon>
        <taxon>Chrysomeloidea</taxon>
        <taxon>Chrysomelidae</taxon>
        <taxon>Bruchinae</taxon>
        <taxon>Bruchini</taxon>
        <taxon>Acanthoscelides</taxon>
    </lineage>
</organism>
<name>A0A9P0PCZ1_ACAOB</name>
<reference evidence="1" key="1">
    <citation type="submission" date="2022-03" db="EMBL/GenBank/DDBJ databases">
        <authorList>
            <person name="Sayadi A."/>
        </authorList>
    </citation>
    <scope>NUCLEOTIDE SEQUENCE</scope>
</reference>
<accession>A0A9P0PCZ1</accession>
<gene>
    <name evidence="1" type="ORF">ACAOBT_LOCUS14085</name>
</gene>
<proteinExistence type="predicted"/>
<dbReference type="EMBL" id="CAKOFQ010006897">
    <property type="protein sequence ID" value="CAH1980593.1"/>
    <property type="molecule type" value="Genomic_DNA"/>
</dbReference>